<feature type="domain" description="Inosine/uridine-preferring nucleoside hydrolase" evidence="3">
    <location>
        <begin position="18"/>
        <end position="267"/>
    </location>
</feature>
<reference evidence="5" key="1">
    <citation type="journal article" date="2019" name="Int. J. Syst. Evol. Microbiol.">
        <title>The Global Catalogue of Microorganisms (GCM) 10K type strain sequencing project: providing services to taxonomists for standard genome sequencing and annotation.</title>
        <authorList>
            <consortium name="The Broad Institute Genomics Platform"/>
            <consortium name="The Broad Institute Genome Sequencing Center for Infectious Disease"/>
            <person name="Wu L."/>
            <person name="Ma J."/>
        </authorList>
    </citation>
    <scope>NUCLEOTIDE SEQUENCE [LARGE SCALE GENOMIC DNA]</scope>
    <source>
        <strain evidence="5">CGMCC 4.7241</strain>
    </source>
</reference>
<dbReference type="GO" id="GO:0016787">
    <property type="term" value="F:hydrolase activity"/>
    <property type="evidence" value="ECO:0007669"/>
    <property type="project" value="UniProtKB-KW"/>
</dbReference>
<dbReference type="InterPro" id="IPR001910">
    <property type="entry name" value="Inosine/uridine_hydrolase_dom"/>
</dbReference>
<dbReference type="RefSeq" id="WP_205120772.1">
    <property type="nucleotide sequence ID" value="NZ_JAFBCM010000001.1"/>
</dbReference>
<comment type="caution">
    <text evidence="4">The sequence shown here is derived from an EMBL/GenBank/DDBJ whole genome shotgun (WGS) entry which is preliminary data.</text>
</comment>
<dbReference type="Pfam" id="PF01156">
    <property type="entry name" value="IU_nuc_hydro"/>
    <property type="match status" value="1"/>
</dbReference>
<dbReference type="PANTHER" id="PTHR12304">
    <property type="entry name" value="INOSINE-URIDINE PREFERRING NUCLEOSIDE HYDROLASE"/>
    <property type="match status" value="1"/>
</dbReference>
<evidence type="ECO:0000259" key="3">
    <source>
        <dbReference type="Pfam" id="PF01156"/>
    </source>
</evidence>
<evidence type="ECO:0000313" key="4">
    <source>
        <dbReference type="EMBL" id="MFC3762240.1"/>
    </source>
</evidence>
<keyword evidence="1 4" id="KW-0378">Hydrolase</keyword>
<gene>
    <name evidence="4" type="ORF">ACFOUW_15465</name>
</gene>
<sequence length="304" mass="32960">MSGIEGNTHVERKQVPLVVDTDLGGDPDDAIALVVAAGLPELALVVTSDEHEGRRARLARHLLNLLGRSDVPVVAGRDLGNTKDWAAEGLVPDTVPAQPNDVVAAVDEISANASGVRWLTLGPASNLADVLTARPELAERLALTVMCGALAYRDPERAEHNIRLDVSAARGVFTTIRNPWLLPADVTFTAANEVTPDSPEYALISRPGAPTWATLLTAHLDQWFANFHPGTMLHDALALALCMRRPFLDVVARRIELDDLGRMTVSDTGWPVSFTRGADYAGFRLWLRSRLERALDRETMSSLG</sequence>
<dbReference type="Gene3D" id="3.90.245.10">
    <property type="entry name" value="Ribonucleoside hydrolase-like"/>
    <property type="match status" value="1"/>
</dbReference>
<dbReference type="EMBL" id="JBHRZH010000012">
    <property type="protein sequence ID" value="MFC3762240.1"/>
    <property type="molecule type" value="Genomic_DNA"/>
</dbReference>
<dbReference type="InterPro" id="IPR036452">
    <property type="entry name" value="Ribo_hydro-like"/>
</dbReference>
<evidence type="ECO:0000313" key="5">
    <source>
        <dbReference type="Proteomes" id="UP001595699"/>
    </source>
</evidence>
<dbReference type="SUPFAM" id="SSF53590">
    <property type="entry name" value="Nucleoside hydrolase"/>
    <property type="match status" value="1"/>
</dbReference>
<keyword evidence="2" id="KW-0326">Glycosidase</keyword>
<evidence type="ECO:0000256" key="1">
    <source>
        <dbReference type="ARBA" id="ARBA00022801"/>
    </source>
</evidence>
<dbReference type="PANTHER" id="PTHR12304:SF4">
    <property type="entry name" value="URIDINE NUCLEOSIDASE"/>
    <property type="match status" value="1"/>
</dbReference>
<evidence type="ECO:0000256" key="2">
    <source>
        <dbReference type="ARBA" id="ARBA00023295"/>
    </source>
</evidence>
<dbReference type="InterPro" id="IPR023186">
    <property type="entry name" value="IUNH"/>
</dbReference>
<protein>
    <submittedName>
        <fullName evidence="4">Nucleoside hydrolase</fullName>
    </submittedName>
</protein>
<dbReference type="Proteomes" id="UP001595699">
    <property type="component" value="Unassembled WGS sequence"/>
</dbReference>
<name>A0ABV7YF10_9ACTN</name>
<accession>A0ABV7YF10</accession>
<proteinExistence type="predicted"/>
<organism evidence="4 5">
    <name type="scientific">Tenggerimyces flavus</name>
    <dbReference type="NCBI Taxonomy" id="1708749"/>
    <lineage>
        <taxon>Bacteria</taxon>
        <taxon>Bacillati</taxon>
        <taxon>Actinomycetota</taxon>
        <taxon>Actinomycetes</taxon>
        <taxon>Propionibacteriales</taxon>
        <taxon>Nocardioidaceae</taxon>
        <taxon>Tenggerimyces</taxon>
    </lineage>
</organism>
<keyword evidence="5" id="KW-1185">Reference proteome</keyword>